<dbReference type="GO" id="GO:0009435">
    <property type="term" value="P:NAD+ biosynthetic process"/>
    <property type="evidence" value="ECO:0007669"/>
    <property type="project" value="UniProtKB-UniRule"/>
</dbReference>
<dbReference type="PANTHER" id="PTHR21506">
    <property type="entry name" value="COMPONENT OF OLIGOMERIC GOLGI COMPLEX 6"/>
    <property type="match status" value="1"/>
</dbReference>
<evidence type="ECO:0000256" key="12">
    <source>
        <dbReference type="ARBA" id="ARBA00043873"/>
    </source>
</evidence>
<evidence type="ECO:0000256" key="8">
    <source>
        <dbReference type="ARBA" id="ARBA00022833"/>
    </source>
</evidence>
<comment type="similarity">
    <text evidence="3 15">Belongs to the COG6 family.</text>
</comment>
<dbReference type="PANTHER" id="PTHR21506:SF0">
    <property type="entry name" value="CONSERVED OLIGOMERIC GOLGI COMPLEX SUBUNIT 6"/>
    <property type="match status" value="1"/>
</dbReference>
<comment type="catalytic activity">
    <reaction evidence="14">
        <text>5-phospho-alpha-D-ribose 1-diphosphate + nicotinate + ATP + H2O = nicotinate beta-D-ribonucleotide + ADP + phosphate + diphosphate</text>
        <dbReference type="Rhea" id="RHEA:36163"/>
        <dbReference type="ChEBI" id="CHEBI:15377"/>
        <dbReference type="ChEBI" id="CHEBI:30616"/>
        <dbReference type="ChEBI" id="CHEBI:32544"/>
        <dbReference type="ChEBI" id="CHEBI:33019"/>
        <dbReference type="ChEBI" id="CHEBI:43474"/>
        <dbReference type="ChEBI" id="CHEBI:57502"/>
        <dbReference type="ChEBI" id="CHEBI:58017"/>
        <dbReference type="ChEBI" id="CHEBI:456216"/>
        <dbReference type="EC" id="6.3.4.21"/>
    </reaction>
</comment>
<comment type="subcellular location">
    <subcellularLocation>
        <location evidence="1 15">Golgi apparatus membrane</location>
        <topology evidence="1 15">Peripheral membrane protein</topology>
    </subcellularLocation>
</comment>
<dbReference type="PROSITE" id="PS50089">
    <property type="entry name" value="ZF_RING_2"/>
    <property type="match status" value="1"/>
</dbReference>
<evidence type="ECO:0000313" key="19">
    <source>
        <dbReference type="Proteomes" id="UP000602905"/>
    </source>
</evidence>
<keyword evidence="11 15" id="KW-0472">Membrane</keyword>
<evidence type="ECO:0000259" key="17">
    <source>
        <dbReference type="PROSITE" id="PS50089"/>
    </source>
</evidence>
<evidence type="ECO:0000256" key="10">
    <source>
        <dbReference type="ARBA" id="ARBA00023034"/>
    </source>
</evidence>
<dbReference type="Gene3D" id="3.30.40.10">
    <property type="entry name" value="Zinc/RING finger domain, C3HC4 (zinc finger)"/>
    <property type="match status" value="1"/>
</dbReference>
<dbReference type="GO" id="GO:0000139">
    <property type="term" value="C:Golgi membrane"/>
    <property type="evidence" value="ECO:0007669"/>
    <property type="project" value="UniProtKB-SubCell"/>
</dbReference>
<comment type="similarity">
    <text evidence="2 14">Belongs to the NAPRTase family.</text>
</comment>
<dbReference type="GO" id="GO:0004516">
    <property type="term" value="F:nicotinate phosphoribosyltransferase activity"/>
    <property type="evidence" value="ECO:0007669"/>
    <property type="project" value="UniProtKB-UniRule"/>
</dbReference>
<dbReference type="PROSITE" id="PS00518">
    <property type="entry name" value="ZF_RING_1"/>
    <property type="match status" value="1"/>
</dbReference>
<comment type="pathway">
    <text evidence="14">Cofactor biosynthesis; NAD(+) biosynthesis; nicotinate D-ribonucleotide from nicotinate: step 1/1.</text>
</comment>
<evidence type="ECO:0000256" key="11">
    <source>
        <dbReference type="ARBA" id="ARBA00023136"/>
    </source>
</evidence>
<reference evidence="18" key="1">
    <citation type="submission" date="2020-09" db="EMBL/GenBank/DDBJ databases">
        <title>Comparative genome analyses of four rice-infecting Rhizoctonia solani isolates reveal extensive enrichment of homogalacturonan modification genes.</title>
        <authorList>
            <person name="Lee D.-Y."/>
            <person name="Jeon J."/>
            <person name="Kim K.-T."/>
            <person name="Cheong K."/>
            <person name="Song H."/>
            <person name="Choi G."/>
            <person name="Ko J."/>
            <person name="Opiyo S.O."/>
            <person name="Zuo S."/>
            <person name="Madhav S."/>
            <person name="Lee Y.-H."/>
            <person name="Wang G.-L."/>
        </authorList>
    </citation>
    <scope>NUCLEOTIDE SEQUENCE</scope>
    <source>
        <strain evidence="18">AG1-IA WGL</strain>
    </source>
</reference>
<feature type="region of interest" description="Disordered" evidence="16">
    <location>
        <begin position="1054"/>
        <end position="1103"/>
    </location>
</feature>
<dbReference type="InterPro" id="IPR048368">
    <property type="entry name" value="COG6_N"/>
</dbReference>
<evidence type="ECO:0000256" key="1">
    <source>
        <dbReference type="ARBA" id="ARBA00004395"/>
    </source>
</evidence>
<evidence type="ECO:0000256" key="3">
    <source>
        <dbReference type="ARBA" id="ARBA00011023"/>
    </source>
</evidence>
<accession>A0A8H7HP58</accession>
<dbReference type="EMBL" id="JACYCD010000239">
    <property type="protein sequence ID" value="KAF8699127.1"/>
    <property type="molecule type" value="Genomic_DNA"/>
</dbReference>
<dbReference type="InterPro" id="IPR036068">
    <property type="entry name" value="Nicotinate_pribotase-like_C"/>
</dbReference>
<dbReference type="InterPro" id="IPR055100">
    <property type="entry name" value="GNAT_LYC1-like"/>
</dbReference>
<dbReference type="InterPro" id="IPR041525">
    <property type="entry name" value="N/Namide_PRibTrfase"/>
</dbReference>
<dbReference type="Pfam" id="PF22998">
    <property type="entry name" value="GNAT_LYC1-like"/>
    <property type="match status" value="1"/>
</dbReference>
<evidence type="ECO:0000256" key="15">
    <source>
        <dbReference type="RuleBase" id="RU365075"/>
    </source>
</evidence>
<keyword evidence="9 15" id="KW-0653">Protein transport</keyword>
<evidence type="ECO:0000256" key="7">
    <source>
        <dbReference type="ARBA" id="ARBA00022771"/>
    </source>
</evidence>
<comment type="PTM">
    <text evidence="14">Transiently phosphorylated on a His residue during the reaction cycle. Phosphorylation strongly increases the affinity for substrates and increases the rate of nicotinate D-ribonucleotide production. Dephosphorylation regenerates the low-affinity form of the enzyme, leading to product release.</text>
</comment>
<evidence type="ECO:0000256" key="14">
    <source>
        <dbReference type="RuleBase" id="RU003838"/>
    </source>
</evidence>
<proteinExistence type="inferred from homology"/>
<comment type="function">
    <text evidence="14">Catalyzes the synthesis of beta-nicotinate D-ribonucleotide from nicotinate and 5-phospho-D-ribose 1-phosphate at the expense of ATP.</text>
</comment>
<evidence type="ECO:0000313" key="18">
    <source>
        <dbReference type="EMBL" id="KAF8699127.1"/>
    </source>
</evidence>
<feature type="region of interest" description="Disordered" evidence="16">
    <location>
        <begin position="993"/>
        <end position="1018"/>
    </location>
</feature>
<dbReference type="EC" id="6.3.4.21" evidence="14"/>
<dbReference type="SMART" id="SM01087">
    <property type="entry name" value="COG6"/>
    <property type="match status" value="1"/>
</dbReference>
<dbReference type="OrthoDB" id="272987at2759"/>
<comment type="subunit">
    <text evidence="15">Component of the conserved oligomeric Golgi complex.</text>
</comment>
<dbReference type="GO" id="GO:0015031">
    <property type="term" value="P:protein transport"/>
    <property type="evidence" value="ECO:0007669"/>
    <property type="project" value="UniProtKB-KW"/>
</dbReference>
<dbReference type="Proteomes" id="UP000602905">
    <property type="component" value="Unassembled WGS sequence"/>
</dbReference>
<evidence type="ECO:0000256" key="16">
    <source>
        <dbReference type="SAM" id="MobiDB-lite"/>
    </source>
</evidence>
<comment type="caution">
    <text evidence="18">The sequence shown here is derived from an EMBL/GenBank/DDBJ whole genome shotgun (WGS) entry which is preliminary data.</text>
</comment>
<dbReference type="Gene3D" id="3.20.140.10">
    <property type="entry name" value="nicotinate phosphoribosyltransferase"/>
    <property type="match status" value="1"/>
</dbReference>
<comment type="function">
    <text evidence="12">Acts as a component of the peripheral membrane COG complex that is involved in intra-Golgi protein trafficking. COG is located at the cis-Golgi, and regulates tethering of retrograde intra-Golgi vesicles and possibly a number of other membrane trafficking events.</text>
</comment>
<comment type="function">
    <text evidence="15">Acts as component of the peripheral membrane COG complex that is involved in intra-Golgi protein trafficking. COG is located at the cis-Golgi, and regulates tethering of retrograde intra-Golgi vesicles and possibly a number of other membrane trafficking events.</text>
</comment>
<keyword evidence="4 15" id="KW-0813">Transport</keyword>
<dbReference type="NCBIfam" id="TIGR01514">
    <property type="entry name" value="NAPRTase"/>
    <property type="match status" value="1"/>
</dbReference>
<gene>
    <name evidence="18" type="ORF">RHS03_07244</name>
</gene>
<evidence type="ECO:0000256" key="5">
    <source>
        <dbReference type="ARBA" id="ARBA00022642"/>
    </source>
</evidence>
<dbReference type="InterPro" id="IPR010490">
    <property type="entry name" value="COG6"/>
</dbReference>
<sequence length="2076" mass="231178">MGGALELGVAYDLPLIFMAGIIVRVLGVDNQKRHFAFGGSAKDSDCVISTVGKSHVTQGTVRVLIQAHGPSCLWTRPSFLILIFYISSTAMNGTDLFTSPPKQPPKVQVGHPPLPPLKDVPEERILEIYGPPTSFQEDQLRDALEALCDRLNGRDAGYFFDSSGVRTFIVLENPAAVDEAIANRDKLIIDPIQASAQDALSSMVFSRATESFELREFMNFASSGAGLGTTLSPLHSPRPFGGGMHAPLTFSALPPPALPINYSGSRIGSPSISALGLVNPRTPSPPRKSKTALELGLETLAQQWGSPSPEATRVFRSIGSPRNTPLGARLFSPLHNYNASDDELTRGRGRSRHISNDIHSDPTLPAAKKVKRHASSDVSRVMAADVLNDLLERMRCELWVGVPRLTRRFPFISFSCSELMVDPHALTNTHCGHSFCCLCIIRHIIDSLPEGLPNPAFAPQLIRCPSCDIDGSPPGSPSPSPSPGSRRGLISRQTTLASIVSSVYETLIHEEVEGWVPPDEFKRRSYDNRVEKCGGSCGLERVLAKQWRLFAIERQTRAAITSSSGWMLTMQQAILRHFPKADVTYRFTNRAKEMLFSRECFELAKQSIARQFQIYFIVSQHSLPSETGLSELQLTVKEAEWLKDNCPYFTEEYISYLRSYRFRPNEQVKMDLHVTSKPGAEVEEGHITMEISGLWVETIPYEVPVMSILSEAYFLTVDRGWTYEGQEELAYQKAKQLIQAGINFSDFGTRRRRSYHGQDLVLQGLIRGNKEFSGQEARGRLSSTSNPHFAIKYGLSPMGTIAHEWIMGIAAIHGYENANGLAMDLWEATYPTSKSNALHIALTDTFSTDAFNLNFTTDRARAERWRGLRQDSGDPFEFIVKARRAYEEMGIDYRKKVIVFSDGLDVELSIKIQKAIEEAGFIGAYGIGTFLTNDYKRMDNGQRSKPLNMVIKIASVEGQPCVKVSDDITKGQTIGALLQLYTTTVLMSSPISSVTPKLNTSSLSPGNRRTSSAASPATRNPLSLRIYKVLGANFDDPSTREAFEALVEYYPPENEAHYSNKQDSSKATAGADSDSDTENENDPWAVKWPTRAQSTPVVGLGPGTTAARARQNLQRDVEGRLADGGREFLEAFGEVDKKLDVLRDHVQVMNLQCEAMETRLRTTNQSCKYLLERAEGLRAQQQTTNTRQEIIALFLDRFTLSAAELEAVTSRDIPVGKQMFDAMDKLERIREDCRVLMTGEGGETKAGLDIMSSTSEQLEEGFRKLHRWCLFEFRQLGRDAHVEVEPLMAEAVRRLRKRPALLQESLDVLASVRQATLLNAFLAALTRGGPAGLPRPIELHAHDPTRYVGDMLAWAMAGEREFLDGLFGIKAERRMVGSVREPKSGEEESWIRVLMDEDLEKLCTPLKVRVQQTIRSQEGSITSYKIANLLEFYMIIMRRTVGEEAILSRALSELTEIAYTVFFDTLAAHGRSLLRFLHPAEDDLAAPISLRDAAQVLKEIMAVYDSSLLRDEHQGGISLNGEMQNFDTTLAAMVDPMLEMCRRMAALREKGEKGEKWETAIFMINCLTYLQGVLQGFSFTAARASELDQLIDEYQATLTEEHFEDMLNESGLQELYKHIGSKSPEEPLSRLPGASGLELTAVLTSFDAFLSILDPISSPRLGLLRAPNPRIATRIHQDALERVGRVYLRVVEEVRAPKNKYEAPQSLLGSRHKLTIKPASKAQVVEAGTRSSVEWAKWLTLEQYLKRDEESLAQDHANEGKLISWVLVPKDDPETLDFFCACETYKRDIFVLPKGQITATPKVGYGVASVFTPARHRGKGYASRMMSLLHFTIAELGGVPPFPSTWGSAPPVRVGQPGQVSVLYSDVGKFYERCAPGEGVGWTITSPMTTEWIIRIDDDEAVPTGVELLSQDEAIALVAGDLYHFKKDLESRGPSERIHFGFQPTASWCHFQMHRDDEHPLYISSPPSIWGAKTKTKGETHFAVWQYEALPKPRLIILYSRATPETFPGLLAAAKSVCRTEKHVAIEAWNLDEALGVVAEELGGRTYERTEHLPAMKWYGEPGEIVWVGNNKIHWC</sequence>
<dbReference type="Pfam" id="PF06419">
    <property type="entry name" value="COG6_N"/>
    <property type="match status" value="1"/>
</dbReference>
<dbReference type="GO" id="GO:0017119">
    <property type="term" value="C:Golgi transport complex"/>
    <property type="evidence" value="ECO:0007669"/>
    <property type="project" value="UniProtKB-UniRule"/>
</dbReference>
<dbReference type="InterPro" id="IPR006406">
    <property type="entry name" value="Nic_PRibTrfase"/>
</dbReference>
<name>A0A8H7HP58_9AGAM</name>
<dbReference type="InterPro" id="IPR013083">
    <property type="entry name" value="Znf_RING/FYVE/PHD"/>
</dbReference>
<dbReference type="Pfam" id="PF20653">
    <property type="entry name" value="COG6_C"/>
    <property type="match status" value="1"/>
</dbReference>
<keyword evidence="14" id="KW-0436">Ligase</keyword>
<keyword evidence="10 15" id="KW-0333">Golgi apparatus</keyword>
<dbReference type="InterPro" id="IPR040727">
    <property type="entry name" value="NAPRTase_N"/>
</dbReference>
<keyword evidence="7 13" id="KW-0863">Zinc-finger</keyword>
<organism evidence="18 19">
    <name type="scientific">Rhizoctonia solani</name>
    <dbReference type="NCBI Taxonomy" id="456999"/>
    <lineage>
        <taxon>Eukaryota</taxon>
        <taxon>Fungi</taxon>
        <taxon>Dikarya</taxon>
        <taxon>Basidiomycota</taxon>
        <taxon>Agaricomycotina</taxon>
        <taxon>Agaricomycetes</taxon>
        <taxon>Cantharellales</taxon>
        <taxon>Ceratobasidiaceae</taxon>
        <taxon>Rhizoctonia</taxon>
    </lineage>
</organism>
<keyword evidence="6" id="KW-0479">Metal-binding</keyword>
<feature type="domain" description="RING-type" evidence="17">
    <location>
        <begin position="416"/>
        <end position="468"/>
    </location>
</feature>
<dbReference type="Pfam" id="PF17767">
    <property type="entry name" value="NAPRTase_N"/>
    <property type="match status" value="1"/>
</dbReference>
<evidence type="ECO:0000256" key="6">
    <source>
        <dbReference type="ARBA" id="ARBA00022723"/>
    </source>
</evidence>
<evidence type="ECO:0000256" key="2">
    <source>
        <dbReference type="ARBA" id="ARBA00010897"/>
    </source>
</evidence>
<keyword evidence="5 14" id="KW-0662">Pyridine nucleotide biosynthesis</keyword>
<evidence type="ECO:0000256" key="13">
    <source>
        <dbReference type="PROSITE-ProRule" id="PRU00175"/>
    </source>
</evidence>
<dbReference type="GO" id="GO:0008270">
    <property type="term" value="F:zinc ion binding"/>
    <property type="evidence" value="ECO:0007669"/>
    <property type="project" value="UniProtKB-KW"/>
</dbReference>
<dbReference type="InterPro" id="IPR001841">
    <property type="entry name" value="Znf_RING"/>
</dbReference>
<dbReference type="InterPro" id="IPR048369">
    <property type="entry name" value="COG6_C"/>
</dbReference>
<feature type="non-terminal residue" evidence="18">
    <location>
        <position position="1"/>
    </location>
</feature>
<dbReference type="SUPFAM" id="SSF54675">
    <property type="entry name" value="Nicotinate/Quinolinate PRTase N-terminal domain-like"/>
    <property type="match status" value="1"/>
</dbReference>
<feature type="compositionally biased region" description="Basic and acidic residues" evidence="16">
    <location>
        <begin position="1054"/>
        <end position="1064"/>
    </location>
</feature>
<protein>
    <recommendedName>
        <fullName evidence="14 15">Multifunctional fusion protein</fullName>
    </recommendedName>
    <domain>
        <recommendedName>
            <fullName evidence="15">Conserved oligomeric Golgi complex subunit 6</fullName>
            <shortName evidence="15">COG complex subunit 6</shortName>
        </recommendedName>
        <alternativeName>
            <fullName evidence="15">Component of oligomeric Golgi complex 6</fullName>
        </alternativeName>
    </domain>
    <domain>
        <recommendedName>
            <fullName evidence="14">Nicotinate phosphoribosyltransferase</fullName>
            <ecNumber evidence="14">6.3.4.21</ecNumber>
        </recommendedName>
    </domain>
</protein>
<evidence type="ECO:0000256" key="4">
    <source>
        <dbReference type="ARBA" id="ARBA00022448"/>
    </source>
</evidence>
<dbReference type="UniPathway" id="UPA00253">
    <property type="reaction ID" value="UER00457"/>
</dbReference>
<dbReference type="Pfam" id="PF04095">
    <property type="entry name" value="NAPRTase"/>
    <property type="match status" value="1"/>
</dbReference>
<evidence type="ECO:0000256" key="9">
    <source>
        <dbReference type="ARBA" id="ARBA00022927"/>
    </source>
</evidence>
<dbReference type="GO" id="GO:0006891">
    <property type="term" value="P:intra-Golgi vesicle-mediated transport"/>
    <property type="evidence" value="ECO:0007669"/>
    <property type="project" value="UniProtKB-UniRule"/>
</dbReference>
<dbReference type="InterPro" id="IPR017907">
    <property type="entry name" value="Znf_RING_CS"/>
</dbReference>
<keyword evidence="8" id="KW-0862">Zinc</keyword>
<dbReference type="SUPFAM" id="SSF51690">
    <property type="entry name" value="Nicotinate/Quinolinate PRTase C-terminal domain-like"/>
    <property type="match status" value="1"/>
</dbReference>